<dbReference type="Proteomes" id="UP000198716">
    <property type="component" value="Unassembled WGS sequence"/>
</dbReference>
<gene>
    <name evidence="2" type="ORF">SAMN04487819_107229</name>
</gene>
<sequence>MRRLRAFWRVIREFNADNVWLWQRYLSSLRPWETTRDGAADVRMEVRKDVRTAAPDDAARGSERPANAETPTPVG</sequence>
<protein>
    <submittedName>
        <fullName evidence="2">Uncharacterized protein</fullName>
    </submittedName>
</protein>
<dbReference type="EMBL" id="FOMZ01000007">
    <property type="protein sequence ID" value="SFE07565.1"/>
    <property type="molecule type" value="Genomic_DNA"/>
</dbReference>
<accession>A0A1I1XJL8</accession>
<evidence type="ECO:0000313" key="2">
    <source>
        <dbReference type="EMBL" id="SFE07565.1"/>
    </source>
</evidence>
<organism evidence="2 3">
    <name type="scientific">Actinopolyspora alba</name>
    <dbReference type="NCBI Taxonomy" id="673379"/>
    <lineage>
        <taxon>Bacteria</taxon>
        <taxon>Bacillati</taxon>
        <taxon>Actinomycetota</taxon>
        <taxon>Actinomycetes</taxon>
        <taxon>Actinopolysporales</taxon>
        <taxon>Actinopolysporaceae</taxon>
        <taxon>Actinopolyspora</taxon>
        <taxon>Actinopolyspora alba group</taxon>
    </lineage>
</organism>
<feature type="region of interest" description="Disordered" evidence="1">
    <location>
        <begin position="49"/>
        <end position="75"/>
    </location>
</feature>
<reference evidence="3" key="1">
    <citation type="submission" date="2016-10" db="EMBL/GenBank/DDBJ databases">
        <authorList>
            <person name="Varghese N."/>
            <person name="Submissions S."/>
        </authorList>
    </citation>
    <scope>NUCLEOTIDE SEQUENCE [LARGE SCALE GENOMIC DNA]</scope>
    <source>
        <strain evidence="3">DSM 45004</strain>
    </source>
</reference>
<keyword evidence="3" id="KW-1185">Reference proteome</keyword>
<dbReference type="RefSeq" id="WP_092927335.1">
    <property type="nucleotide sequence ID" value="NZ_FOMZ01000007.1"/>
</dbReference>
<dbReference type="AlphaFoldDB" id="A0A1I1XJL8"/>
<evidence type="ECO:0000313" key="3">
    <source>
        <dbReference type="Proteomes" id="UP000198716"/>
    </source>
</evidence>
<proteinExistence type="predicted"/>
<evidence type="ECO:0000256" key="1">
    <source>
        <dbReference type="SAM" id="MobiDB-lite"/>
    </source>
</evidence>
<name>A0A1I1XJL8_9ACTN</name>